<protein>
    <submittedName>
        <fullName evidence="1">Uncharacterized protein</fullName>
    </submittedName>
</protein>
<dbReference type="RefSeq" id="WP_069826202.1">
    <property type="nucleotide sequence ID" value="NZ_CP065797.1"/>
</dbReference>
<organism evidence="1 2">
    <name type="scientific">Staphylococcus saprophyticus</name>
    <dbReference type="NCBI Taxonomy" id="29385"/>
    <lineage>
        <taxon>Bacteria</taxon>
        <taxon>Bacillati</taxon>
        <taxon>Bacillota</taxon>
        <taxon>Bacilli</taxon>
        <taxon>Bacillales</taxon>
        <taxon>Staphylococcaceae</taxon>
        <taxon>Staphylococcus</taxon>
    </lineage>
</organism>
<proteinExistence type="predicted"/>
<dbReference type="Proteomes" id="UP000254707">
    <property type="component" value="Unassembled WGS sequence"/>
</dbReference>
<name>A0A380HR09_STASA</name>
<sequence length="63" mass="7355">MKQKLKHNLNKYVENGKLEQGLYKVSDKIRDKKGKDYSKYVSKIMNFIRKKCDDIGSGCIITN</sequence>
<evidence type="ECO:0000313" key="1">
    <source>
        <dbReference type="EMBL" id="SUM84680.1"/>
    </source>
</evidence>
<gene>
    <name evidence="1" type="ORF">NCTC7688_02630</name>
</gene>
<dbReference type="AlphaFoldDB" id="A0A380HR09"/>
<evidence type="ECO:0000313" key="2">
    <source>
        <dbReference type="Proteomes" id="UP000254707"/>
    </source>
</evidence>
<reference evidence="1 2" key="1">
    <citation type="submission" date="2018-06" db="EMBL/GenBank/DDBJ databases">
        <authorList>
            <consortium name="Pathogen Informatics"/>
            <person name="Doyle S."/>
        </authorList>
    </citation>
    <scope>NUCLEOTIDE SEQUENCE [LARGE SCALE GENOMIC DNA]</scope>
    <source>
        <strain evidence="1 2">NCTC7688</strain>
    </source>
</reference>
<dbReference type="EMBL" id="UHED01000001">
    <property type="protein sequence ID" value="SUM84680.1"/>
    <property type="molecule type" value="Genomic_DNA"/>
</dbReference>
<accession>A0A380HR09</accession>